<accession>A0ABP0PM84</accession>
<dbReference type="InterPro" id="IPR020471">
    <property type="entry name" value="AKR"/>
</dbReference>
<dbReference type="SUPFAM" id="SSF51430">
    <property type="entry name" value="NAD(P)-linked oxidoreductase"/>
    <property type="match status" value="1"/>
</dbReference>
<protein>
    <recommendedName>
        <fullName evidence="2">NADP-dependent oxidoreductase domain-containing protein</fullName>
    </recommendedName>
</protein>
<dbReference type="Pfam" id="PF08795">
    <property type="entry name" value="DUF1796"/>
    <property type="match status" value="1"/>
</dbReference>
<dbReference type="InterPro" id="IPR036812">
    <property type="entry name" value="NAD(P)_OxRdtase_dom_sf"/>
</dbReference>
<keyword evidence="1" id="KW-0175">Coiled coil</keyword>
<gene>
    <name evidence="3" type="ORF">CCMP2556_LOCUS38027</name>
</gene>
<dbReference type="Proteomes" id="UP001642484">
    <property type="component" value="Unassembled WGS sequence"/>
</dbReference>
<feature type="domain" description="NADP-dependent oxidoreductase" evidence="2">
    <location>
        <begin position="60"/>
        <end position="310"/>
    </location>
</feature>
<sequence length="901" mass="100709">MSRESSKYLKHRRFVVSACLVVSSSISRRSLCTSPPKNASTGGRLWQRIPLRRGLLLPQLGFGTGRPGGSREPQVTLEDGRRRLVAAVKTALRTGYRLVDTSLFSGMETAVVEGIRQSGVERSEVVVATKLLQMAHNSSEAVHASVENSLRNLNCSCIDLYLLQSPRAGRILDVWPQLIRLRNEGLIGALGVSNFGAHQLEGMRQSGLELPEVNQVEVHCWRQLPALTEYHRTHGIVTMCMAPLARGEMFGKTEVATIAQELGQTEAAVAVRWCLQMGYIPIPRSVRSSRILENTASGFELSVSQMERIGRMNVAYVACRKASPCCEIPWEAIAESIPDKSLWDESKKRKVEAAERRSQLQEERARKALERKQQQIRAQAQFLEHLAASHGRALTAPGGRLGGESEQLDMLHRASADGHYARLSEAQQQLQLVSLGSFCGMKFSIQRLGLGDAHLPFDWIRTTSQGLERFLKHGFDDFFVAKRYDLPEAGMKVHRAEHHSFWHDDVSQPEVREKLLRRVNRFLGLAENTPESRDLLFIRSCACTDELREAEALYSALCGRFTVGPGRRLLLAMVVDGQERYEGPILHAFLPGLAFFLQPLANEQEGTDGKAFSWAVGAACDAALAVCEFEGGDTSERSEVVERLQQQLNALKQKTFKLRRLKKGERQGLLDSGATHPLRPVKKGEDVESYKRVQVALADGQITSLPISPGGAMVSVDADIEPIIPMGLLTEKLGCSVIWSRSQLRVVHPLRGELPVEDQDGCPQLPRQVALDLIEELEKVKKGMKLKEENDFEWEIKWMEDYVNAHPVLSRLPKEVKESLVVKPGEWSDLPANRRKRKAMKRDGYVCHLYAGADEGFTFERAWKQKGGEERELLEVDIKRGPGHDMLLDRGPYAGLVRLLA</sequence>
<reference evidence="3 4" key="1">
    <citation type="submission" date="2024-02" db="EMBL/GenBank/DDBJ databases">
        <authorList>
            <person name="Chen Y."/>
            <person name="Shah S."/>
            <person name="Dougan E. K."/>
            <person name="Thang M."/>
            <person name="Chan C."/>
        </authorList>
    </citation>
    <scope>NUCLEOTIDE SEQUENCE [LARGE SCALE GENOMIC DNA]</scope>
</reference>
<keyword evidence="4" id="KW-1185">Reference proteome</keyword>
<proteinExistence type="predicted"/>
<dbReference type="CDD" id="cd19071">
    <property type="entry name" value="AKR_AKR1-5-like"/>
    <property type="match status" value="1"/>
</dbReference>
<evidence type="ECO:0000259" key="2">
    <source>
        <dbReference type="Pfam" id="PF00248"/>
    </source>
</evidence>
<dbReference type="PANTHER" id="PTHR43827:SF13">
    <property type="entry name" value="ALDO_KETO REDUCTASE FAMILY PROTEIN"/>
    <property type="match status" value="1"/>
</dbReference>
<dbReference type="EMBL" id="CAXAMN010023361">
    <property type="protein sequence ID" value="CAK9077142.1"/>
    <property type="molecule type" value="Genomic_DNA"/>
</dbReference>
<organism evidence="3 4">
    <name type="scientific">Durusdinium trenchii</name>
    <dbReference type="NCBI Taxonomy" id="1381693"/>
    <lineage>
        <taxon>Eukaryota</taxon>
        <taxon>Sar</taxon>
        <taxon>Alveolata</taxon>
        <taxon>Dinophyceae</taxon>
        <taxon>Suessiales</taxon>
        <taxon>Symbiodiniaceae</taxon>
        <taxon>Durusdinium</taxon>
    </lineage>
</organism>
<feature type="coiled-coil region" evidence="1">
    <location>
        <begin position="634"/>
        <end position="661"/>
    </location>
</feature>
<dbReference type="InterPro" id="IPR023210">
    <property type="entry name" value="NADP_OxRdtase_dom"/>
</dbReference>
<dbReference type="PANTHER" id="PTHR43827">
    <property type="entry name" value="2,5-DIKETO-D-GLUCONIC ACID REDUCTASE"/>
    <property type="match status" value="1"/>
</dbReference>
<evidence type="ECO:0000313" key="4">
    <source>
        <dbReference type="Proteomes" id="UP001642484"/>
    </source>
</evidence>
<dbReference type="Gene3D" id="3.20.20.100">
    <property type="entry name" value="NADP-dependent oxidoreductase domain"/>
    <property type="match status" value="1"/>
</dbReference>
<evidence type="ECO:0000313" key="3">
    <source>
        <dbReference type="EMBL" id="CAK9077142.1"/>
    </source>
</evidence>
<dbReference type="Pfam" id="PF00248">
    <property type="entry name" value="Aldo_ket_red"/>
    <property type="match status" value="1"/>
</dbReference>
<evidence type="ECO:0000256" key="1">
    <source>
        <dbReference type="SAM" id="Coils"/>
    </source>
</evidence>
<feature type="coiled-coil region" evidence="1">
    <location>
        <begin position="351"/>
        <end position="386"/>
    </location>
</feature>
<dbReference type="PRINTS" id="PR00069">
    <property type="entry name" value="ALDKETRDTASE"/>
</dbReference>
<comment type="caution">
    <text evidence="3">The sequence shown here is derived from an EMBL/GenBank/DDBJ whole genome shotgun (WGS) entry which is preliminary data.</text>
</comment>
<name>A0ABP0PM84_9DINO</name>
<dbReference type="InterPro" id="IPR014903">
    <property type="entry name" value="DUF1796"/>
</dbReference>